<organism evidence="4 5">
    <name type="scientific">Orchesella dallaii</name>
    <dbReference type="NCBI Taxonomy" id="48710"/>
    <lineage>
        <taxon>Eukaryota</taxon>
        <taxon>Metazoa</taxon>
        <taxon>Ecdysozoa</taxon>
        <taxon>Arthropoda</taxon>
        <taxon>Hexapoda</taxon>
        <taxon>Collembola</taxon>
        <taxon>Entomobryomorpha</taxon>
        <taxon>Entomobryoidea</taxon>
        <taxon>Orchesellidae</taxon>
        <taxon>Orchesellinae</taxon>
        <taxon>Orchesella</taxon>
    </lineage>
</organism>
<accession>A0ABP1PIX3</accession>
<dbReference type="SUPFAM" id="SSF53098">
    <property type="entry name" value="Ribonuclease H-like"/>
    <property type="match status" value="1"/>
</dbReference>
<dbReference type="PANTHER" id="PTHR12801">
    <property type="entry name" value="RNA EXONUCLEASE REXO1 / RECO3 FAMILY MEMBER-RELATED"/>
    <property type="match status" value="1"/>
</dbReference>
<proteinExistence type="predicted"/>
<sequence length="309" mass="35263">MEEAQRTAINVLKSLDDSTFQMVVTQAFNVRTPEAQRAVSKRLAKRGSKYSKLGGGIGVSADRKPAECPTLPSQPCHSKAAAKSPFIYQGNLIPENDVLFFDVEKLTLKAPQGGKHQQRASSIAVVNRDRELVLWSFIHYNDHEICQTYPTLTGITREKLKIGQPLAIIQRFTNICFQNNILVGYDMDNDLKSLCVTADKKEDLSSYFVDENNQKYSLRDLCKHFFNDDTIQCGLHSAIQDARRTRDLYMKMKELEEEWPDFKKYPGFVKRSPKSVFVKDNNDICQCNSAKKQKRKGSNRKGNIYYCPD</sequence>
<feature type="domain" description="Exonuclease" evidence="3">
    <location>
        <begin position="97"/>
        <end position="258"/>
    </location>
</feature>
<dbReference type="Gene3D" id="3.30.420.10">
    <property type="entry name" value="Ribonuclease H-like superfamily/Ribonuclease H"/>
    <property type="match status" value="1"/>
</dbReference>
<gene>
    <name evidence="4" type="ORF">ODALV1_LOCUS520</name>
</gene>
<dbReference type="SMART" id="SM00479">
    <property type="entry name" value="EXOIII"/>
    <property type="match status" value="1"/>
</dbReference>
<dbReference type="EMBL" id="CAXLJM020000002">
    <property type="protein sequence ID" value="CAL8068903.1"/>
    <property type="molecule type" value="Genomic_DNA"/>
</dbReference>
<keyword evidence="5" id="KW-1185">Reference proteome</keyword>
<dbReference type="Proteomes" id="UP001642540">
    <property type="component" value="Unassembled WGS sequence"/>
</dbReference>
<reference evidence="4 5" key="1">
    <citation type="submission" date="2024-08" db="EMBL/GenBank/DDBJ databases">
        <authorList>
            <person name="Cucini C."/>
            <person name="Frati F."/>
        </authorList>
    </citation>
    <scope>NUCLEOTIDE SEQUENCE [LARGE SCALE GENOMIC DNA]</scope>
</reference>
<name>A0ABP1PIX3_9HEXA</name>
<keyword evidence="2" id="KW-0378">Hydrolase</keyword>
<dbReference type="InterPro" id="IPR013520">
    <property type="entry name" value="Ribonucl_H"/>
</dbReference>
<dbReference type="InterPro" id="IPR012337">
    <property type="entry name" value="RNaseH-like_sf"/>
</dbReference>
<evidence type="ECO:0000313" key="4">
    <source>
        <dbReference type="EMBL" id="CAL8068903.1"/>
    </source>
</evidence>
<evidence type="ECO:0000313" key="5">
    <source>
        <dbReference type="Proteomes" id="UP001642540"/>
    </source>
</evidence>
<protein>
    <recommendedName>
        <fullName evidence="3">Exonuclease domain-containing protein</fullName>
    </recommendedName>
</protein>
<evidence type="ECO:0000256" key="1">
    <source>
        <dbReference type="ARBA" id="ARBA00022722"/>
    </source>
</evidence>
<dbReference type="InterPro" id="IPR036397">
    <property type="entry name" value="RNaseH_sf"/>
</dbReference>
<comment type="caution">
    <text evidence="4">The sequence shown here is derived from an EMBL/GenBank/DDBJ whole genome shotgun (WGS) entry which is preliminary data.</text>
</comment>
<keyword evidence="1" id="KW-0540">Nuclease</keyword>
<dbReference type="InterPro" id="IPR047021">
    <property type="entry name" value="REXO1/3/4-like"/>
</dbReference>
<evidence type="ECO:0000256" key="2">
    <source>
        <dbReference type="ARBA" id="ARBA00022801"/>
    </source>
</evidence>
<evidence type="ECO:0000259" key="3">
    <source>
        <dbReference type="SMART" id="SM00479"/>
    </source>
</evidence>